<dbReference type="SUPFAM" id="SSF48403">
    <property type="entry name" value="Ankyrin repeat"/>
    <property type="match status" value="2"/>
</dbReference>
<dbReference type="PANTHER" id="PTHR24198:SF165">
    <property type="entry name" value="ANKYRIN REPEAT-CONTAINING PROTEIN-RELATED"/>
    <property type="match status" value="1"/>
</dbReference>
<dbReference type="OrthoDB" id="539213at2759"/>
<evidence type="ECO:0000256" key="1">
    <source>
        <dbReference type="ARBA" id="ARBA00022737"/>
    </source>
</evidence>
<evidence type="ECO:0000256" key="3">
    <source>
        <dbReference type="PROSITE-ProRule" id="PRU00023"/>
    </source>
</evidence>
<dbReference type="PROSITE" id="PS50088">
    <property type="entry name" value="ANK_REPEAT"/>
    <property type="match status" value="6"/>
</dbReference>
<organism evidence="4 5">
    <name type="scientific">Pocillopora damicornis</name>
    <name type="common">Cauliflower coral</name>
    <name type="synonym">Millepora damicornis</name>
    <dbReference type="NCBI Taxonomy" id="46731"/>
    <lineage>
        <taxon>Eukaryota</taxon>
        <taxon>Metazoa</taxon>
        <taxon>Cnidaria</taxon>
        <taxon>Anthozoa</taxon>
        <taxon>Hexacorallia</taxon>
        <taxon>Scleractinia</taxon>
        <taxon>Astrocoeniina</taxon>
        <taxon>Pocilloporidae</taxon>
        <taxon>Pocillopora</taxon>
    </lineage>
</organism>
<keyword evidence="5" id="KW-1185">Reference proteome</keyword>
<accession>A0A3M6UWP7</accession>
<dbReference type="Gene3D" id="1.25.40.20">
    <property type="entry name" value="Ankyrin repeat-containing domain"/>
    <property type="match status" value="4"/>
</dbReference>
<evidence type="ECO:0000313" key="5">
    <source>
        <dbReference type="Proteomes" id="UP000275408"/>
    </source>
</evidence>
<dbReference type="PRINTS" id="PR01415">
    <property type="entry name" value="ANKYRIN"/>
</dbReference>
<reference evidence="4 5" key="1">
    <citation type="journal article" date="2018" name="Sci. Rep.">
        <title>Comparative analysis of the Pocillopora damicornis genome highlights role of immune system in coral evolution.</title>
        <authorList>
            <person name="Cunning R."/>
            <person name="Bay R.A."/>
            <person name="Gillette P."/>
            <person name="Baker A.C."/>
            <person name="Traylor-Knowles N."/>
        </authorList>
    </citation>
    <scope>NUCLEOTIDE SEQUENCE [LARGE SCALE GENOMIC DNA]</scope>
    <source>
        <strain evidence="4">RSMAS</strain>
        <tissue evidence="4">Whole animal</tissue>
    </source>
</reference>
<dbReference type="STRING" id="46731.A0A3M6UWP7"/>
<dbReference type="InterPro" id="IPR036770">
    <property type="entry name" value="Ankyrin_rpt-contain_sf"/>
</dbReference>
<feature type="repeat" description="ANK" evidence="3">
    <location>
        <begin position="333"/>
        <end position="365"/>
    </location>
</feature>
<dbReference type="EMBL" id="RCHS01000548">
    <property type="protein sequence ID" value="RMX58040.1"/>
    <property type="molecule type" value="Genomic_DNA"/>
</dbReference>
<dbReference type="SMART" id="SM00248">
    <property type="entry name" value="ANK"/>
    <property type="match status" value="9"/>
</dbReference>
<comment type="caution">
    <text evidence="4">The sequence shown here is derived from an EMBL/GenBank/DDBJ whole genome shotgun (WGS) entry which is preliminary data.</text>
</comment>
<gene>
    <name evidence="4" type="ORF">pdam_00013425</name>
</gene>
<evidence type="ECO:0000313" key="4">
    <source>
        <dbReference type="EMBL" id="RMX58040.1"/>
    </source>
</evidence>
<dbReference type="PROSITE" id="PS50297">
    <property type="entry name" value="ANK_REP_REGION"/>
    <property type="match status" value="5"/>
</dbReference>
<dbReference type="Proteomes" id="UP000275408">
    <property type="component" value="Unassembled WGS sequence"/>
</dbReference>
<evidence type="ECO:0000256" key="2">
    <source>
        <dbReference type="ARBA" id="ARBA00023043"/>
    </source>
</evidence>
<feature type="repeat" description="ANK" evidence="3">
    <location>
        <begin position="141"/>
        <end position="170"/>
    </location>
</feature>
<name>A0A3M6UWP7_POCDA</name>
<proteinExistence type="predicted"/>
<keyword evidence="1" id="KW-0677">Repeat</keyword>
<feature type="repeat" description="ANK" evidence="3">
    <location>
        <begin position="36"/>
        <end position="68"/>
    </location>
</feature>
<feature type="repeat" description="ANK" evidence="3">
    <location>
        <begin position="299"/>
        <end position="331"/>
    </location>
</feature>
<keyword evidence="2 3" id="KW-0040">ANK repeat</keyword>
<sequence length="832" mass="90199">MDPQINRLLLSAEQGNLGVVSALLEKSIHVDSADDEGVNALHTASANGDEKVVRLLLSRGASLEARTIYGWTALMLAAYYGHYMVCWILIQNKSDLYARNELGSTALDCAVRSGHVQIAGLLIEAGQVNGQVEGPQLCLDTPLMNAAQHGHEACLKLLLEKGANANCRQETTGWTALMLAALNGHMTAAEILVEFGANPNAVNDLDQTALEIAALRQKTEVQGYLDEITTKRPQIKARVSLYPGVELGTGECSGELDEIMGGQKFVKPSIIEAARNGNFASVRDLLEEGEVDVNATDDDGATPLMYAAMGGHFPSVQLLIQNGADIDKQDKASGWTALMQATYYGHKAVAKLLIDAGANVNIQEKNGCTAFDMATVIGRPAMTSVKITGKARIWVGEVSWWQWTNCTGSGLGSVLVLFPEPKGNKEYEATMRKVAQPHGDTEILRLLASVSMHVPATPKRYYSSSNLYGRKGKGEGKGPVCEMNKDMANVDSDFITDTGRKNWWSKMSSRFRHLNIKRTLKVSSSGSKLRISPASNSMESLFDSDSGQGSSFSHVSDSSAITLKSLDSVITESGLKGTTQLNLKRPPTLALVSHSNKLPDDVIGPVLPPILPSPSFELPRIQRQQHSNSLDDPSLPERPVPSLCINGECIPDAHEKYFEDDLDNISSVSAYPAYRSLMSPTLAKSKNFTGSPESSYSTASFYSSMSNNSGSRTLKACSPAIDLSFNPMSAMSSSLWHKAGRGTAASPTPTVMTVRSAPVEGTSLRKELSYSSLQGHADDTSRSFSSYSRDHYPYRHTFNHSEGDVENLLNKLSLEKYQPIFEEQEAANDFIL</sequence>
<dbReference type="PANTHER" id="PTHR24198">
    <property type="entry name" value="ANKYRIN REPEAT AND PROTEIN KINASE DOMAIN-CONTAINING PROTEIN"/>
    <property type="match status" value="1"/>
</dbReference>
<feature type="repeat" description="ANK" evidence="3">
    <location>
        <begin position="172"/>
        <end position="204"/>
    </location>
</feature>
<dbReference type="InterPro" id="IPR002110">
    <property type="entry name" value="Ankyrin_rpt"/>
</dbReference>
<dbReference type="AlphaFoldDB" id="A0A3M6UWP7"/>
<protein>
    <submittedName>
        <fullName evidence="4">Uncharacterized protein</fullName>
    </submittedName>
</protein>
<dbReference type="Pfam" id="PF12796">
    <property type="entry name" value="Ank_2"/>
    <property type="match status" value="4"/>
</dbReference>
<feature type="repeat" description="ANK" evidence="3">
    <location>
        <begin position="69"/>
        <end position="101"/>
    </location>
</feature>